<sequence length="74" mass="8329">MKLIILLVLTISSIICCCTRSSEKDLDDEICEKVIDNCKNNGLSIQEAYNLLIELGCYEDAELLLLKYSITGRN</sequence>
<gene>
    <name evidence="2" type="ORF">CONCODRAFT_8548</name>
</gene>
<proteinExistence type="predicted"/>
<accession>A0A137P2D7</accession>
<reference evidence="2 3" key="1">
    <citation type="journal article" date="2015" name="Genome Biol. Evol.">
        <title>Phylogenomic analyses indicate that early fungi evolved digesting cell walls of algal ancestors of land plants.</title>
        <authorList>
            <person name="Chang Y."/>
            <person name="Wang S."/>
            <person name="Sekimoto S."/>
            <person name="Aerts A.L."/>
            <person name="Choi C."/>
            <person name="Clum A."/>
            <person name="LaButti K.M."/>
            <person name="Lindquist E.A."/>
            <person name="Yee Ngan C."/>
            <person name="Ohm R.A."/>
            <person name="Salamov A.A."/>
            <person name="Grigoriev I.V."/>
            <person name="Spatafora J.W."/>
            <person name="Berbee M.L."/>
        </authorList>
    </citation>
    <scope>NUCLEOTIDE SEQUENCE [LARGE SCALE GENOMIC DNA]</scope>
    <source>
        <strain evidence="2 3">NRRL 28638</strain>
    </source>
</reference>
<evidence type="ECO:0000256" key="1">
    <source>
        <dbReference type="SAM" id="SignalP"/>
    </source>
</evidence>
<keyword evidence="3" id="KW-1185">Reference proteome</keyword>
<feature type="signal peptide" evidence="1">
    <location>
        <begin position="1"/>
        <end position="21"/>
    </location>
</feature>
<dbReference type="Proteomes" id="UP000070444">
    <property type="component" value="Unassembled WGS sequence"/>
</dbReference>
<evidence type="ECO:0000313" key="3">
    <source>
        <dbReference type="Proteomes" id="UP000070444"/>
    </source>
</evidence>
<name>A0A137P2D7_CONC2</name>
<dbReference type="EMBL" id="KQ964549">
    <property type="protein sequence ID" value="KXN69064.1"/>
    <property type="molecule type" value="Genomic_DNA"/>
</dbReference>
<keyword evidence="1" id="KW-0732">Signal</keyword>
<organism evidence="2 3">
    <name type="scientific">Conidiobolus coronatus (strain ATCC 28846 / CBS 209.66 / NRRL 28638)</name>
    <name type="common">Delacroixia coronata</name>
    <dbReference type="NCBI Taxonomy" id="796925"/>
    <lineage>
        <taxon>Eukaryota</taxon>
        <taxon>Fungi</taxon>
        <taxon>Fungi incertae sedis</taxon>
        <taxon>Zoopagomycota</taxon>
        <taxon>Entomophthoromycotina</taxon>
        <taxon>Entomophthoromycetes</taxon>
        <taxon>Entomophthorales</taxon>
        <taxon>Ancylistaceae</taxon>
        <taxon>Conidiobolus</taxon>
    </lineage>
</organism>
<feature type="chain" id="PRO_5007294385" description="UBA domain-containing protein" evidence="1">
    <location>
        <begin position="22"/>
        <end position="74"/>
    </location>
</feature>
<evidence type="ECO:0000313" key="2">
    <source>
        <dbReference type="EMBL" id="KXN69064.1"/>
    </source>
</evidence>
<evidence type="ECO:0008006" key="4">
    <source>
        <dbReference type="Google" id="ProtNLM"/>
    </source>
</evidence>
<protein>
    <recommendedName>
        <fullName evidence="4">UBA domain-containing protein</fullName>
    </recommendedName>
</protein>
<dbReference type="AlphaFoldDB" id="A0A137P2D7"/>